<accession>A0A1I9YKH1</accession>
<evidence type="ECO:0000313" key="1">
    <source>
        <dbReference type="EMBL" id="APA86804.1"/>
    </source>
</evidence>
<proteinExistence type="predicted"/>
<reference evidence="1" key="1">
    <citation type="submission" date="2016-09" db="EMBL/GenBank/DDBJ databases">
        <title>The Complete Genome of Burkholderia sprentiae wsm5005.</title>
        <authorList>
            <person name="De Meyer S."/>
            <person name="Wang P."/>
            <person name="Terpolilli J."/>
        </authorList>
    </citation>
    <scope>NUCLEOTIDE SEQUENCE [LARGE SCALE GENOMIC DNA]</scope>
    <source>
        <strain evidence="1">WSM5005</strain>
    </source>
</reference>
<dbReference type="EMBL" id="CP017561">
    <property type="protein sequence ID" value="APA86804.1"/>
    <property type="molecule type" value="Genomic_DNA"/>
</dbReference>
<organism evidence="1">
    <name type="scientific">Paraburkholderia sprentiae WSM5005</name>
    <dbReference type="NCBI Taxonomy" id="754502"/>
    <lineage>
        <taxon>Bacteria</taxon>
        <taxon>Pseudomonadati</taxon>
        <taxon>Pseudomonadota</taxon>
        <taxon>Betaproteobacteria</taxon>
        <taxon>Burkholderiales</taxon>
        <taxon>Burkholderiaceae</taxon>
        <taxon>Paraburkholderia</taxon>
    </lineage>
</organism>
<sequence>MVILAVCSDIFVIRPVFSQADQRAFIAVKVFDDQLRLVELRPFQADQKFLAGTAYGNVLRTMASVVLGQNQLAALDGADMNGCALRRTAQFDRLLDRVAVDNGQLH</sequence>
<gene>
    <name evidence="1" type="ORF">BJG93_16435</name>
</gene>
<name>A0A1I9YKH1_9BURK</name>
<protein>
    <submittedName>
        <fullName evidence="1">Uncharacterized protein</fullName>
    </submittedName>
</protein>
<dbReference type="AlphaFoldDB" id="A0A1I9YKH1"/>